<dbReference type="EMBL" id="JANIEX010000243">
    <property type="protein sequence ID" value="KAJ3570331.1"/>
    <property type="molecule type" value="Genomic_DNA"/>
</dbReference>
<comment type="caution">
    <text evidence="2">The sequence shown here is derived from an EMBL/GenBank/DDBJ whole genome shotgun (WGS) entry which is preliminary data.</text>
</comment>
<keyword evidence="3" id="KW-1185">Reference proteome</keyword>
<evidence type="ECO:0000256" key="1">
    <source>
        <dbReference type="SAM" id="Phobius"/>
    </source>
</evidence>
<feature type="transmembrane region" description="Helical" evidence="1">
    <location>
        <begin position="60"/>
        <end position="85"/>
    </location>
</feature>
<keyword evidence="1" id="KW-1133">Transmembrane helix</keyword>
<keyword evidence="1" id="KW-0812">Transmembrane</keyword>
<dbReference type="AlphaFoldDB" id="A0AAD5VUK9"/>
<reference evidence="2" key="1">
    <citation type="submission" date="2022-07" db="EMBL/GenBank/DDBJ databases">
        <title>Genome Sequence of Leucocoprinus birnbaumii.</title>
        <authorList>
            <person name="Buettner E."/>
        </authorList>
    </citation>
    <scope>NUCLEOTIDE SEQUENCE</scope>
    <source>
        <strain evidence="2">VT141</strain>
    </source>
</reference>
<dbReference type="Proteomes" id="UP001213000">
    <property type="component" value="Unassembled WGS sequence"/>
</dbReference>
<proteinExistence type="predicted"/>
<organism evidence="2 3">
    <name type="scientific">Leucocoprinus birnbaumii</name>
    <dbReference type="NCBI Taxonomy" id="56174"/>
    <lineage>
        <taxon>Eukaryota</taxon>
        <taxon>Fungi</taxon>
        <taxon>Dikarya</taxon>
        <taxon>Basidiomycota</taxon>
        <taxon>Agaricomycotina</taxon>
        <taxon>Agaricomycetes</taxon>
        <taxon>Agaricomycetidae</taxon>
        <taxon>Agaricales</taxon>
        <taxon>Agaricineae</taxon>
        <taxon>Agaricaceae</taxon>
        <taxon>Leucocoprinus</taxon>
    </lineage>
</organism>
<sequence length="129" mass="14251">MGIEKPSLYKMGSNFQSVALLSNVILNIYATVFVAVRLLKYKKALMAIFGKILDVTTLRSFQIVNILLISAAISIPITITAAVGFCINASYGRTIMPVAVTGQVRSRGYSPTNERHILNTWNHSRLHLL</sequence>
<evidence type="ECO:0000313" key="3">
    <source>
        <dbReference type="Proteomes" id="UP001213000"/>
    </source>
</evidence>
<keyword evidence="1" id="KW-0472">Membrane</keyword>
<name>A0AAD5VUK9_9AGAR</name>
<accession>A0AAD5VUK9</accession>
<evidence type="ECO:0000313" key="2">
    <source>
        <dbReference type="EMBL" id="KAJ3570331.1"/>
    </source>
</evidence>
<protein>
    <submittedName>
        <fullName evidence="2">Uncharacterized protein</fullName>
    </submittedName>
</protein>
<gene>
    <name evidence="2" type="ORF">NP233_g4481</name>
</gene>
<feature type="transmembrane region" description="Helical" evidence="1">
    <location>
        <begin position="20"/>
        <end position="39"/>
    </location>
</feature>